<evidence type="ECO:0000256" key="1">
    <source>
        <dbReference type="ARBA" id="ARBA00004651"/>
    </source>
</evidence>
<evidence type="ECO:0000256" key="10">
    <source>
        <dbReference type="SAM" id="Phobius"/>
    </source>
</evidence>
<feature type="transmembrane region" description="Helical" evidence="10">
    <location>
        <begin position="249"/>
        <end position="270"/>
    </location>
</feature>
<keyword evidence="4 10" id="KW-1133">Transmembrane helix</keyword>
<feature type="transmembrane region" description="Helical" evidence="10">
    <location>
        <begin position="84"/>
        <end position="104"/>
    </location>
</feature>
<evidence type="ECO:0000259" key="11">
    <source>
        <dbReference type="PROSITE" id="PS50262"/>
    </source>
</evidence>
<dbReference type="GO" id="GO:0005886">
    <property type="term" value="C:plasma membrane"/>
    <property type="evidence" value="ECO:0007669"/>
    <property type="project" value="UniProtKB-SubCell"/>
</dbReference>
<dbReference type="Gene3D" id="1.20.1070.10">
    <property type="entry name" value="Rhodopsin 7-helix transmembrane proteins"/>
    <property type="match status" value="1"/>
</dbReference>
<dbReference type="PANTHER" id="PTHR46272">
    <property type="entry name" value="G_PROTEIN_RECEP_F1_2 DOMAIN-CONTAINING PROTEIN"/>
    <property type="match status" value="1"/>
</dbReference>
<keyword evidence="6 10" id="KW-0472">Membrane</keyword>
<evidence type="ECO:0000313" key="12">
    <source>
        <dbReference type="EMBL" id="KAK1344406.1"/>
    </source>
</evidence>
<sequence>MRHPHLLTPSQMQQTGTGGCEGGADFREAASPPLPPVPFSLLFPPGLHKGHPQEQLKEHWDCSANILTVIILSRLVARRQKSSYNYLLALAAADILVLFFIVFVDFLLEDFILRAQMPAVPNQVVGVLEFSAIHTSTWITVPLTVDRYIAVCHPLRYHAVSYPARARRVIAGVYAACLLTSVPYYWWPDLWAEGHAGSAAHHALVWAHCVTVYLVPCSIFFALNSAIVRRLRRRSALRLRGCPAGRTTAILLAVTSAFAALWAPRIAVILYRLYGAPVRNRGLAHVVADVANMLALLNTAANFFLYCFISRRFRALAAATLRALFTCRQQPARFPPSHNFSITSSPWVSPANSHCIKMLVYQYDRDGQPAGAAP</sequence>
<dbReference type="GO" id="GO:0007200">
    <property type="term" value="P:phospholipase C-activating G protein-coupled receptor signaling pathway"/>
    <property type="evidence" value="ECO:0007669"/>
    <property type="project" value="TreeGrafter"/>
</dbReference>
<dbReference type="InterPro" id="IPR017452">
    <property type="entry name" value="GPCR_Rhodpsn_7TM"/>
</dbReference>
<evidence type="ECO:0000256" key="7">
    <source>
        <dbReference type="ARBA" id="ARBA00023170"/>
    </source>
</evidence>
<feature type="domain" description="G-protein coupled receptors family 1 profile" evidence="11">
    <location>
        <begin position="64"/>
        <end position="306"/>
    </location>
</feature>
<comment type="caution">
    <text evidence="12">The sequence shown here is derived from an EMBL/GenBank/DDBJ whole genome shotgun (WGS) entry which is preliminary data.</text>
</comment>
<dbReference type="AlphaFoldDB" id="A0AA40I8C6"/>
<organism evidence="12 13">
    <name type="scientific">Cnephaeus nilssonii</name>
    <name type="common">Northern bat</name>
    <name type="synonym">Eptesicus nilssonii</name>
    <dbReference type="NCBI Taxonomy" id="3371016"/>
    <lineage>
        <taxon>Eukaryota</taxon>
        <taxon>Metazoa</taxon>
        <taxon>Chordata</taxon>
        <taxon>Craniata</taxon>
        <taxon>Vertebrata</taxon>
        <taxon>Euteleostomi</taxon>
        <taxon>Mammalia</taxon>
        <taxon>Eutheria</taxon>
        <taxon>Laurasiatheria</taxon>
        <taxon>Chiroptera</taxon>
        <taxon>Yangochiroptera</taxon>
        <taxon>Vespertilionidae</taxon>
        <taxon>Cnephaeus</taxon>
    </lineage>
</organism>
<dbReference type="Pfam" id="PF00001">
    <property type="entry name" value="7tm_1"/>
    <property type="match status" value="1"/>
</dbReference>
<keyword evidence="8" id="KW-0807">Transducer</keyword>
<feature type="transmembrane region" description="Helical" evidence="10">
    <location>
        <begin position="205"/>
        <end position="228"/>
    </location>
</feature>
<evidence type="ECO:0000256" key="8">
    <source>
        <dbReference type="ARBA" id="ARBA00023224"/>
    </source>
</evidence>
<dbReference type="GO" id="GO:0004930">
    <property type="term" value="F:G protein-coupled receptor activity"/>
    <property type="evidence" value="ECO:0007669"/>
    <property type="project" value="UniProtKB-KW"/>
</dbReference>
<keyword evidence="5" id="KW-0297">G-protein coupled receptor</keyword>
<dbReference type="PROSITE" id="PS50262">
    <property type="entry name" value="G_PROTEIN_RECEP_F1_2"/>
    <property type="match status" value="1"/>
</dbReference>
<feature type="transmembrane region" description="Helical" evidence="10">
    <location>
        <begin position="290"/>
        <end position="309"/>
    </location>
</feature>
<gene>
    <name evidence="12" type="ORF">QTO34_013100</name>
</gene>
<dbReference type="PROSITE" id="PS51257">
    <property type="entry name" value="PROKAR_LIPOPROTEIN"/>
    <property type="match status" value="1"/>
</dbReference>
<keyword evidence="7" id="KW-0675">Receptor</keyword>
<evidence type="ECO:0000313" key="13">
    <source>
        <dbReference type="Proteomes" id="UP001177744"/>
    </source>
</evidence>
<feature type="transmembrane region" description="Helical" evidence="10">
    <location>
        <begin position="166"/>
        <end position="185"/>
    </location>
</feature>
<accession>A0AA40I8C6</accession>
<dbReference type="PRINTS" id="PR00237">
    <property type="entry name" value="GPCRRHODOPSN"/>
</dbReference>
<keyword evidence="3 10" id="KW-0812">Transmembrane</keyword>
<evidence type="ECO:0000256" key="6">
    <source>
        <dbReference type="ARBA" id="ARBA00023136"/>
    </source>
</evidence>
<comment type="subcellular location">
    <subcellularLocation>
        <location evidence="1">Cell membrane</location>
        <topology evidence="1">Multi-pass membrane protein</topology>
    </subcellularLocation>
</comment>
<reference evidence="12" key="1">
    <citation type="submission" date="2023-06" db="EMBL/GenBank/DDBJ databases">
        <title>Reference genome for the Northern bat (Eptesicus nilssonii), a most northern bat species.</title>
        <authorList>
            <person name="Laine V.N."/>
            <person name="Pulliainen A.T."/>
            <person name="Lilley T.M."/>
        </authorList>
    </citation>
    <scope>NUCLEOTIDE SEQUENCE</scope>
    <source>
        <strain evidence="12">BLF_Eptnil</strain>
        <tissue evidence="12">Kidney</tissue>
    </source>
</reference>
<dbReference type="EMBL" id="JAULJE010000003">
    <property type="protein sequence ID" value="KAK1344406.1"/>
    <property type="molecule type" value="Genomic_DNA"/>
</dbReference>
<protein>
    <recommendedName>
        <fullName evidence="11">G-protein coupled receptors family 1 profile domain-containing protein</fullName>
    </recommendedName>
</protein>
<keyword evidence="2" id="KW-1003">Cell membrane</keyword>
<feature type="transmembrane region" description="Helical" evidence="10">
    <location>
        <begin position="124"/>
        <end position="145"/>
    </location>
</feature>
<dbReference type="PANTHER" id="PTHR46272:SF3">
    <property type="entry name" value="G-PROTEIN COUPLED RECEPTOR 139-RELATED"/>
    <property type="match status" value="1"/>
</dbReference>
<proteinExistence type="predicted"/>
<dbReference type="Proteomes" id="UP001177744">
    <property type="component" value="Unassembled WGS sequence"/>
</dbReference>
<dbReference type="InterPro" id="IPR000276">
    <property type="entry name" value="GPCR_Rhodpsn"/>
</dbReference>
<dbReference type="FunFam" id="1.20.1070.10:FF:000126">
    <property type="entry name" value="Probable G-protein coupled receptor 139"/>
    <property type="match status" value="1"/>
</dbReference>
<evidence type="ECO:0000256" key="9">
    <source>
        <dbReference type="SAM" id="MobiDB-lite"/>
    </source>
</evidence>
<dbReference type="InterPro" id="IPR052477">
    <property type="entry name" value="Orphan_GPCR1"/>
</dbReference>
<evidence type="ECO:0000256" key="2">
    <source>
        <dbReference type="ARBA" id="ARBA00022475"/>
    </source>
</evidence>
<keyword evidence="13" id="KW-1185">Reference proteome</keyword>
<name>A0AA40I8C6_CNENI</name>
<evidence type="ECO:0000256" key="5">
    <source>
        <dbReference type="ARBA" id="ARBA00023040"/>
    </source>
</evidence>
<dbReference type="SUPFAM" id="SSF81321">
    <property type="entry name" value="Family A G protein-coupled receptor-like"/>
    <property type="match status" value="1"/>
</dbReference>
<feature type="region of interest" description="Disordered" evidence="9">
    <location>
        <begin position="1"/>
        <end position="27"/>
    </location>
</feature>
<evidence type="ECO:0000256" key="3">
    <source>
        <dbReference type="ARBA" id="ARBA00022692"/>
    </source>
</evidence>
<evidence type="ECO:0000256" key="4">
    <source>
        <dbReference type="ARBA" id="ARBA00022989"/>
    </source>
</evidence>